<proteinExistence type="predicted"/>
<reference evidence="1" key="1">
    <citation type="submission" date="2021-04" db="EMBL/GenBank/DDBJ databases">
        <title>Biosynthetic gene clusters of Dactylosporangioum roseum.</title>
        <authorList>
            <person name="Hartkoorn R.C."/>
            <person name="Beaudoing E."/>
            <person name="Hot D."/>
            <person name="Moureu S."/>
        </authorList>
    </citation>
    <scope>NUCLEOTIDE SEQUENCE</scope>
    <source>
        <strain evidence="1">NRRL B-16295</strain>
    </source>
</reference>
<accession>A0ABY5Z6T8</accession>
<keyword evidence="2" id="KW-1185">Reference proteome</keyword>
<gene>
    <name evidence="1" type="ORF">Drose_05680</name>
</gene>
<sequence>MSDDTITLTIEQHGTTTVTVNRAEYEQAKADGTVDHLLDHAISDMDCDVTITEPGGQVGFDPYA</sequence>
<protein>
    <submittedName>
        <fullName evidence="1">Uncharacterized protein</fullName>
    </submittedName>
</protein>
<dbReference type="EMBL" id="CP073721">
    <property type="protein sequence ID" value="UWZ37760.1"/>
    <property type="molecule type" value="Genomic_DNA"/>
</dbReference>
<evidence type="ECO:0000313" key="2">
    <source>
        <dbReference type="Proteomes" id="UP001058271"/>
    </source>
</evidence>
<name>A0ABY5Z6T8_9ACTN</name>
<dbReference type="RefSeq" id="WP_260727123.1">
    <property type="nucleotide sequence ID" value="NZ_BAAABS010000033.1"/>
</dbReference>
<dbReference type="Proteomes" id="UP001058271">
    <property type="component" value="Chromosome"/>
</dbReference>
<organism evidence="1 2">
    <name type="scientific">Dactylosporangium roseum</name>
    <dbReference type="NCBI Taxonomy" id="47989"/>
    <lineage>
        <taxon>Bacteria</taxon>
        <taxon>Bacillati</taxon>
        <taxon>Actinomycetota</taxon>
        <taxon>Actinomycetes</taxon>
        <taxon>Micromonosporales</taxon>
        <taxon>Micromonosporaceae</taxon>
        <taxon>Dactylosporangium</taxon>
    </lineage>
</organism>
<evidence type="ECO:0000313" key="1">
    <source>
        <dbReference type="EMBL" id="UWZ37760.1"/>
    </source>
</evidence>